<dbReference type="FunFam" id="3.30.50.10:FF:000018">
    <property type="entry name" value="GATA transcription factor"/>
    <property type="match status" value="1"/>
</dbReference>
<keyword evidence="7" id="KW-0010">Activator</keyword>
<dbReference type="Gene3D" id="3.30.50.10">
    <property type="entry name" value="Erythroid Transcription Factor GATA-1, subunit A"/>
    <property type="match status" value="1"/>
</dbReference>
<evidence type="ECO:0000256" key="9">
    <source>
        <dbReference type="PROSITE-ProRule" id="PRU00094"/>
    </source>
</evidence>
<dbReference type="AlphaFoldDB" id="A0A8X8XLR4"/>
<evidence type="ECO:0000259" key="11">
    <source>
        <dbReference type="PROSITE" id="PS50114"/>
    </source>
</evidence>
<dbReference type="PROSITE" id="PS00344">
    <property type="entry name" value="GATA_ZN_FINGER_1"/>
    <property type="match status" value="1"/>
</dbReference>
<dbReference type="InterPro" id="IPR013088">
    <property type="entry name" value="Znf_NHR/GATA"/>
</dbReference>
<keyword evidence="3 9" id="KW-0863">Zinc-finger</keyword>
<feature type="region of interest" description="Disordered" evidence="10">
    <location>
        <begin position="156"/>
        <end position="197"/>
    </location>
</feature>
<reference evidence="12" key="2">
    <citation type="submission" date="2020-08" db="EMBL/GenBank/DDBJ databases">
        <title>Plant Genome Project.</title>
        <authorList>
            <person name="Zhang R.-G."/>
        </authorList>
    </citation>
    <scope>NUCLEOTIDE SEQUENCE</scope>
    <source>
        <strain evidence="12">Huo1</strain>
        <tissue evidence="12">Leaf</tissue>
    </source>
</reference>
<proteinExistence type="inferred from homology"/>
<dbReference type="GO" id="GO:0030154">
    <property type="term" value="P:cell differentiation"/>
    <property type="evidence" value="ECO:0007669"/>
    <property type="project" value="TreeGrafter"/>
</dbReference>
<dbReference type="EMBL" id="PNBA02000008">
    <property type="protein sequence ID" value="KAG6415117.1"/>
    <property type="molecule type" value="Genomic_DNA"/>
</dbReference>
<dbReference type="Proteomes" id="UP000298416">
    <property type="component" value="Unassembled WGS sequence"/>
</dbReference>
<dbReference type="PROSITE" id="PS50114">
    <property type="entry name" value="GATA_ZN_FINGER_2"/>
    <property type="match status" value="1"/>
</dbReference>
<evidence type="ECO:0000256" key="1">
    <source>
        <dbReference type="ARBA" id="ARBA00005694"/>
    </source>
</evidence>
<reference evidence="12" key="1">
    <citation type="submission" date="2018-01" db="EMBL/GenBank/DDBJ databases">
        <authorList>
            <person name="Mao J.F."/>
        </authorList>
    </citation>
    <scope>NUCLEOTIDE SEQUENCE</scope>
    <source>
        <strain evidence="12">Huo1</strain>
        <tissue evidence="12">Leaf</tissue>
    </source>
</reference>
<dbReference type="GO" id="GO:0005634">
    <property type="term" value="C:nucleus"/>
    <property type="evidence" value="ECO:0007669"/>
    <property type="project" value="TreeGrafter"/>
</dbReference>
<feature type="compositionally biased region" description="Basic residues" evidence="10">
    <location>
        <begin position="215"/>
        <end position="228"/>
    </location>
</feature>
<dbReference type="InterPro" id="IPR000679">
    <property type="entry name" value="Znf_GATA"/>
</dbReference>
<evidence type="ECO:0000256" key="5">
    <source>
        <dbReference type="ARBA" id="ARBA00023015"/>
    </source>
</evidence>
<evidence type="ECO:0000256" key="10">
    <source>
        <dbReference type="SAM" id="MobiDB-lite"/>
    </source>
</evidence>
<evidence type="ECO:0000256" key="3">
    <source>
        <dbReference type="ARBA" id="ARBA00022771"/>
    </source>
</evidence>
<dbReference type="SUPFAM" id="SSF57716">
    <property type="entry name" value="Glucocorticoid receptor-like (DNA-binding domain)"/>
    <property type="match status" value="1"/>
</dbReference>
<dbReference type="SMART" id="SM00401">
    <property type="entry name" value="ZnF_GATA"/>
    <property type="match status" value="1"/>
</dbReference>
<feature type="compositionally biased region" description="Polar residues" evidence="10">
    <location>
        <begin position="239"/>
        <end position="255"/>
    </location>
</feature>
<evidence type="ECO:0000256" key="4">
    <source>
        <dbReference type="ARBA" id="ARBA00022833"/>
    </source>
</evidence>
<evidence type="ECO:0000313" key="12">
    <source>
        <dbReference type="EMBL" id="KAG6415117.1"/>
    </source>
</evidence>
<evidence type="ECO:0000256" key="7">
    <source>
        <dbReference type="ARBA" id="ARBA00023159"/>
    </source>
</evidence>
<comment type="similarity">
    <text evidence="1">Belongs to the type IV zinc-finger family. Class A subfamily.</text>
</comment>
<accession>A0A8X8XLR4</accession>
<dbReference type="GO" id="GO:0008270">
    <property type="term" value="F:zinc ion binding"/>
    <property type="evidence" value="ECO:0007669"/>
    <property type="project" value="UniProtKB-KW"/>
</dbReference>
<keyword evidence="5" id="KW-0805">Transcription regulation</keyword>
<evidence type="ECO:0000256" key="8">
    <source>
        <dbReference type="ARBA" id="ARBA00023163"/>
    </source>
</evidence>
<gene>
    <name evidence="12" type="ORF">SASPL_122519</name>
</gene>
<protein>
    <recommendedName>
        <fullName evidence="11">GATA-type domain-containing protein</fullName>
    </recommendedName>
</protein>
<name>A0A8X8XLR4_SALSN</name>
<dbReference type="PANTHER" id="PTHR45658">
    <property type="entry name" value="GATA TRANSCRIPTION FACTOR"/>
    <property type="match status" value="1"/>
</dbReference>
<keyword evidence="2" id="KW-0479">Metal-binding</keyword>
<dbReference type="CDD" id="cd00202">
    <property type="entry name" value="ZnF_GATA"/>
    <property type="match status" value="1"/>
</dbReference>
<feature type="compositionally biased region" description="Basic residues" evidence="10">
    <location>
        <begin position="182"/>
        <end position="193"/>
    </location>
</feature>
<feature type="region of interest" description="Disordered" evidence="10">
    <location>
        <begin position="211"/>
        <end position="255"/>
    </location>
</feature>
<evidence type="ECO:0000256" key="2">
    <source>
        <dbReference type="ARBA" id="ARBA00022723"/>
    </source>
</evidence>
<keyword evidence="13" id="KW-1185">Reference proteome</keyword>
<feature type="compositionally biased region" description="Low complexity" evidence="10">
    <location>
        <begin position="159"/>
        <end position="173"/>
    </location>
</feature>
<evidence type="ECO:0000256" key="6">
    <source>
        <dbReference type="ARBA" id="ARBA00023125"/>
    </source>
</evidence>
<keyword evidence="4" id="KW-0862">Zinc</keyword>
<keyword evidence="8" id="KW-0804">Transcription</keyword>
<evidence type="ECO:0000313" key="13">
    <source>
        <dbReference type="Proteomes" id="UP000298416"/>
    </source>
</evidence>
<dbReference type="Pfam" id="PF00320">
    <property type="entry name" value="GATA"/>
    <property type="match status" value="1"/>
</dbReference>
<dbReference type="GO" id="GO:0006355">
    <property type="term" value="P:regulation of DNA-templated transcription"/>
    <property type="evidence" value="ECO:0007669"/>
    <property type="project" value="InterPro"/>
</dbReference>
<dbReference type="InterPro" id="IPR051140">
    <property type="entry name" value="GATA_TF"/>
</dbReference>
<dbReference type="GO" id="GO:0043565">
    <property type="term" value="F:sequence-specific DNA binding"/>
    <property type="evidence" value="ECO:0007669"/>
    <property type="project" value="InterPro"/>
</dbReference>
<organism evidence="12">
    <name type="scientific">Salvia splendens</name>
    <name type="common">Scarlet sage</name>
    <dbReference type="NCBI Taxonomy" id="180675"/>
    <lineage>
        <taxon>Eukaryota</taxon>
        <taxon>Viridiplantae</taxon>
        <taxon>Streptophyta</taxon>
        <taxon>Embryophyta</taxon>
        <taxon>Tracheophyta</taxon>
        <taxon>Spermatophyta</taxon>
        <taxon>Magnoliopsida</taxon>
        <taxon>eudicotyledons</taxon>
        <taxon>Gunneridae</taxon>
        <taxon>Pentapetalae</taxon>
        <taxon>asterids</taxon>
        <taxon>lamiids</taxon>
        <taxon>Lamiales</taxon>
        <taxon>Lamiaceae</taxon>
        <taxon>Nepetoideae</taxon>
        <taxon>Mentheae</taxon>
        <taxon>Salviinae</taxon>
        <taxon>Salvia</taxon>
        <taxon>Salvia subgen. Calosphace</taxon>
        <taxon>core Calosphace</taxon>
    </lineage>
</organism>
<keyword evidence="6" id="KW-0238">DNA-binding</keyword>
<comment type="caution">
    <text evidence="12">The sequence shown here is derived from an EMBL/GenBank/DDBJ whole genome shotgun (WGS) entry which is preliminary data.</text>
</comment>
<feature type="domain" description="GATA-type" evidence="11">
    <location>
        <begin position="256"/>
        <end position="292"/>
    </location>
</feature>
<dbReference type="PANTHER" id="PTHR45658:SF134">
    <property type="entry name" value="GATA TYPE ZINC FINGER TRANSCRIPTION FACTOR FAMILY PROTEIN"/>
    <property type="match status" value="1"/>
</dbReference>
<sequence>MLMNNSQNMAKVDPHGCWDGAIDGDDELDNMLGSILDFPDFPMEGLEGADWDASKSQYLGPIPMDVLLGQPTVAQTKVDTGPPVFMQPIPMDVLMGQPAVAQTKVETEPPVFMHKPDALIDATPQEKQHSYWFSEDASGSCISQQNKSVEVQETVTFQSQSPVSVLESSISSSTGKSLLKPHPAKRARSKRARPTGMSPWLVISPILPTSSRKTCNAKKTKERRKKPTHPPVAPKQMMEDSSQSSGYSQPANAAQQRPIKKCTHCEITKTPQWREGPLGPKTLCNACGVRYRSGRLFPEYRPAASPTFVSTLHSNSHKKVIEMRNKGKKMEQPLMSPQLEFIPVSSYLLDPIC</sequence>